<proteinExistence type="predicted"/>
<dbReference type="KEGG" id="thao:NI17_009480"/>
<name>A0AA97M0P3_9ACTN</name>
<keyword evidence="2" id="KW-1185">Reference proteome</keyword>
<gene>
    <name evidence="1" type="ORF">NI17_009480</name>
</gene>
<organism evidence="1 2">
    <name type="scientific">Thermobifida halotolerans</name>
    <dbReference type="NCBI Taxonomy" id="483545"/>
    <lineage>
        <taxon>Bacteria</taxon>
        <taxon>Bacillati</taxon>
        <taxon>Actinomycetota</taxon>
        <taxon>Actinomycetes</taxon>
        <taxon>Streptosporangiales</taxon>
        <taxon>Nocardiopsidaceae</taxon>
        <taxon>Thermobifida</taxon>
    </lineage>
</organism>
<accession>A0AA97M0P3</accession>
<sequence>MEMAEQAASYLRREMDWSFPQELSVYGTLLLPGSVAAAREGDRSAARGYLEESEKVALRLGTERNDLWTSFGTTNVAVHRVVVANSLGDVDAAIQLGRRIDTSGLSIERRVRHALELASAYVKRNQIDAAIGRVLEAERLSPEQIRWHVMSRQIVTGMLRTRSGKRNRDLVALALRMGVF</sequence>
<reference evidence="1" key="1">
    <citation type="submission" date="2020-10" db="EMBL/GenBank/DDBJ databases">
        <title>De novo genome project of the cellulose decomposer Thermobifida halotolerans type strain.</title>
        <authorList>
            <person name="Nagy I."/>
            <person name="Horvath B."/>
            <person name="Kukolya J."/>
            <person name="Nagy I."/>
            <person name="Orsini M."/>
        </authorList>
    </citation>
    <scope>NUCLEOTIDE SEQUENCE</scope>
    <source>
        <strain evidence="1">DSM 44931</strain>
    </source>
</reference>
<dbReference type="EMBL" id="CP063196">
    <property type="protein sequence ID" value="UOE21328.1"/>
    <property type="molecule type" value="Genomic_DNA"/>
</dbReference>
<evidence type="ECO:0000313" key="1">
    <source>
        <dbReference type="EMBL" id="UOE21328.1"/>
    </source>
</evidence>
<dbReference type="RefSeq" id="WP_068694024.1">
    <property type="nucleotide sequence ID" value="NZ_CP063196.1"/>
</dbReference>
<evidence type="ECO:0000313" key="2">
    <source>
        <dbReference type="Proteomes" id="UP000265719"/>
    </source>
</evidence>
<protein>
    <submittedName>
        <fullName evidence="1">Uncharacterized protein</fullName>
    </submittedName>
</protein>
<dbReference type="Proteomes" id="UP000265719">
    <property type="component" value="Chromosome"/>
</dbReference>
<dbReference type="AlphaFoldDB" id="A0AA97M0P3"/>